<evidence type="ECO:0000256" key="5">
    <source>
        <dbReference type="ARBA" id="ARBA00022989"/>
    </source>
</evidence>
<keyword evidence="5 8" id="KW-1133">Transmembrane helix</keyword>
<feature type="transmembrane region" description="Helical" evidence="8">
    <location>
        <begin position="514"/>
        <end position="532"/>
    </location>
</feature>
<evidence type="ECO:0000256" key="2">
    <source>
        <dbReference type="ARBA" id="ARBA00022448"/>
    </source>
</evidence>
<evidence type="ECO:0000313" key="10">
    <source>
        <dbReference type="Proteomes" id="UP000242317"/>
    </source>
</evidence>
<feature type="transmembrane region" description="Helical" evidence="8">
    <location>
        <begin position="90"/>
        <end position="109"/>
    </location>
</feature>
<feature type="transmembrane region" description="Helical" evidence="8">
    <location>
        <begin position="460"/>
        <end position="478"/>
    </location>
</feature>
<sequence>MLLIKPLLAFRPSKVDLIFACKTFFAGMLALYIAFRLDLLYPMWAIGTVFIIANPYSGMVSSKALYRLAGTFVGAAVAVILTPHLINTPLLFTLVLAIWTGFCLYISMLDRTPRSYAFMLAGYTCVMVACNAIFSINTYSIFDLALGRVLEISIAIICTAVVSATIFPLHIGDAIQQRVQKALSDTEHAFRQIFADSNLTTEDGKSPQSNQNVVQLLSAINRDTNDLHGLAVHLNYEKGRLKGMTKPLQEMLHQFSLQLINMVAISERVNQLRQIDPHLSPELQSLADQCIAELKQPIEIDQLRAFQFPQHLEMAFQQLSQRYPHARTALASLQMDLRHFMQNVYNVKVIWQLIQAGQRKIPEFIAPMSTRYPSLHRDHGVAVRGAMAAFVSILIGFSIWIYSGWQYGYMLAQMAAVVACILTALDDPIPLLKIFLRGTLYATIITFIYLFFILPDVKTFLQLALVLAPVIIYAVCLIPHPPLTGIGLPIAINVIMALNLQNHYQISPLPSIDAALAGLFGPIIPVLALYFIRAMSPDMTAKRLIHQHYQEMRSAIHLRFGTTYKIYLRRMVDRIGLLNTKMVASSELKYAMQDVLIESCVAIDLTRLSEVAAHPDTPALIQADIQQLIQAFDDEFSAQSKMYSPSHYHYQRLIEMLANLQQQNLQWQQPASVTAGQKQRLAMSINNLQYALTTHQPETPSATQASQATLQGGVV</sequence>
<dbReference type="EMBL" id="FMYK01000002">
    <property type="protein sequence ID" value="SDB97334.1"/>
    <property type="molecule type" value="Genomic_DNA"/>
</dbReference>
<feature type="transmembrane region" description="Helical" evidence="8">
    <location>
        <begin position="15"/>
        <end position="35"/>
    </location>
</feature>
<reference evidence="10" key="1">
    <citation type="submission" date="2016-09" db="EMBL/GenBank/DDBJ databases">
        <authorList>
            <person name="Varghese N."/>
            <person name="Submissions S."/>
        </authorList>
    </citation>
    <scope>NUCLEOTIDE SEQUENCE [LARGE SCALE GENOMIC DNA]</scope>
    <source>
        <strain evidence="10">ANC 3699</strain>
    </source>
</reference>
<evidence type="ECO:0000256" key="6">
    <source>
        <dbReference type="ARBA" id="ARBA00023136"/>
    </source>
</evidence>
<keyword evidence="4 8" id="KW-0812">Transmembrane</keyword>
<organism evidence="9 10">
    <name type="scientific">Acinetobacter marinus</name>
    <dbReference type="NCBI Taxonomy" id="281375"/>
    <lineage>
        <taxon>Bacteria</taxon>
        <taxon>Pseudomonadati</taxon>
        <taxon>Pseudomonadota</taxon>
        <taxon>Gammaproteobacteria</taxon>
        <taxon>Moraxellales</taxon>
        <taxon>Moraxellaceae</taxon>
        <taxon>Acinetobacter</taxon>
    </lineage>
</organism>
<feature type="transmembrane region" description="Helical" evidence="8">
    <location>
        <begin position="152"/>
        <end position="171"/>
    </location>
</feature>
<evidence type="ECO:0000256" key="4">
    <source>
        <dbReference type="ARBA" id="ARBA00022692"/>
    </source>
</evidence>
<dbReference type="Proteomes" id="UP000242317">
    <property type="component" value="Unassembled WGS sequence"/>
</dbReference>
<proteinExistence type="predicted"/>
<feature type="transmembrane region" description="Helical" evidence="8">
    <location>
        <begin position="381"/>
        <end position="401"/>
    </location>
</feature>
<evidence type="ECO:0000256" key="3">
    <source>
        <dbReference type="ARBA" id="ARBA00022475"/>
    </source>
</evidence>
<feature type="transmembrane region" description="Helical" evidence="8">
    <location>
        <begin position="41"/>
        <end position="57"/>
    </location>
</feature>
<protein>
    <submittedName>
        <fullName evidence="9">Uncharacterized membrane protein YccC</fullName>
    </submittedName>
</protein>
<feature type="transmembrane region" description="Helical" evidence="8">
    <location>
        <begin position="434"/>
        <end position="454"/>
    </location>
</feature>
<dbReference type="GO" id="GO:0022857">
    <property type="term" value="F:transmembrane transporter activity"/>
    <property type="evidence" value="ECO:0007669"/>
    <property type="project" value="InterPro"/>
</dbReference>
<dbReference type="RefSeq" id="WP_092617258.1">
    <property type="nucleotide sequence ID" value="NZ_FMYK01000002.1"/>
</dbReference>
<feature type="region of interest" description="Disordered" evidence="7">
    <location>
        <begin position="696"/>
        <end position="715"/>
    </location>
</feature>
<evidence type="ECO:0000313" key="9">
    <source>
        <dbReference type="EMBL" id="SDB97334.1"/>
    </source>
</evidence>
<evidence type="ECO:0000256" key="8">
    <source>
        <dbReference type="SAM" id="Phobius"/>
    </source>
</evidence>
<dbReference type="AlphaFoldDB" id="A0A1G6HT17"/>
<dbReference type="PANTHER" id="PTHR30509">
    <property type="entry name" value="P-HYDROXYBENZOIC ACID EFFLUX PUMP SUBUNIT-RELATED"/>
    <property type="match status" value="1"/>
</dbReference>
<dbReference type="InterPro" id="IPR006726">
    <property type="entry name" value="PHBA_efflux_AaeB/fusaric-R"/>
</dbReference>
<name>A0A1G6HT17_9GAMM</name>
<evidence type="ECO:0000256" key="7">
    <source>
        <dbReference type="SAM" id="MobiDB-lite"/>
    </source>
</evidence>
<keyword evidence="2" id="KW-0813">Transport</keyword>
<comment type="subcellular location">
    <subcellularLocation>
        <location evidence="1">Cell membrane</location>
        <topology evidence="1">Multi-pass membrane protein</topology>
    </subcellularLocation>
</comment>
<feature type="transmembrane region" description="Helical" evidence="8">
    <location>
        <begin position="116"/>
        <end position="140"/>
    </location>
</feature>
<dbReference type="OrthoDB" id="9807111at2"/>
<dbReference type="PANTHER" id="PTHR30509:SF9">
    <property type="entry name" value="MULTIDRUG RESISTANCE PROTEIN MDTO"/>
    <property type="match status" value="1"/>
</dbReference>
<keyword evidence="6 8" id="KW-0472">Membrane</keyword>
<evidence type="ECO:0000256" key="1">
    <source>
        <dbReference type="ARBA" id="ARBA00004651"/>
    </source>
</evidence>
<keyword evidence="10" id="KW-1185">Reference proteome</keyword>
<dbReference type="GO" id="GO:0005886">
    <property type="term" value="C:plasma membrane"/>
    <property type="evidence" value="ECO:0007669"/>
    <property type="project" value="UniProtKB-SubCell"/>
</dbReference>
<accession>A0A1G6HT17</accession>
<keyword evidence="3" id="KW-1003">Cell membrane</keyword>
<dbReference type="Pfam" id="PF04632">
    <property type="entry name" value="FUSC"/>
    <property type="match status" value="1"/>
</dbReference>
<feature type="transmembrane region" description="Helical" evidence="8">
    <location>
        <begin position="64"/>
        <end position="84"/>
    </location>
</feature>
<gene>
    <name evidence="9" type="ORF">SAMN05421749_102483</name>
</gene>